<keyword evidence="1" id="KW-0732">Signal</keyword>
<reference evidence="3" key="1">
    <citation type="submission" date="2019-01" db="EMBL/GenBank/DDBJ databases">
        <title>Gri0909 isolated from a small marine red alga.</title>
        <authorList>
            <person name="Kim J."/>
            <person name="Jeong S.E."/>
            <person name="Jeon C.O."/>
        </authorList>
    </citation>
    <scope>NUCLEOTIDE SEQUENCE [LARGE SCALE GENOMIC DNA]</scope>
    <source>
        <strain evidence="3">Gri0909</strain>
    </source>
</reference>
<proteinExistence type="predicted"/>
<accession>A0A437QQA9</accession>
<dbReference type="OrthoDB" id="9804931at2"/>
<evidence type="ECO:0000313" key="3">
    <source>
        <dbReference type="Proteomes" id="UP000287447"/>
    </source>
</evidence>
<dbReference type="Proteomes" id="UP000287447">
    <property type="component" value="Unassembled WGS sequence"/>
</dbReference>
<keyword evidence="3" id="KW-1185">Reference proteome</keyword>
<evidence type="ECO:0000256" key="1">
    <source>
        <dbReference type="SAM" id="SignalP"/>
    </source>
</evidence>
<feature type="chain" id="PRO_5019519279" description="PEP-CTERM sorting domain-containing protein" evidence="1">
    <location>
        <begin position="29"/>
        <end position="813"/>
    </location>
</feature>
<dbReference type="EMBL" id="SADE01000002">
    <property type="protein sequence ID" value="RVU36702.1"/>
    <property type="molecule type" value="Genomic_DNA"/>
</dbReference>
<sequence>MRGMIALISSALGMVAVLGTFPLTSATAAEICFSEFTPGTFTVREVTRIFTGSGTPDTPCSFSSRFTGTLPGSTFVDSPFGGFSGFSDLTIGPRNGLTGEFTELSFDEDVGLGRRSTSAVTVRNEGIWELGNDADLFDLGGDGIPPRFINNNIFRKSSGGGVSNVSVNFQSIGGRIEVLEGSLVFSGPSTSISQTEMVKNGGKLGFSGDAQLSLLDYANSGVLEVNEGELRLSDVTISNGSGQINIGSNGSLRGVSSSDNILGGAIHGEVGAQLGGVLLEDVTTTGRLIVAGSLSSASPQRAFRGTITNEGELVSNVVANGSSSYRIDGNGAETIFEGNGRFVFSQSEGATGQSLIIGSSIEDSTLVNGLNHSLVVEGNGEGRTVAQLNSLSVVNKNLISVNGGELRLADVEVDNVQGRIDIGQNSSIVGNSTISTQIIAGGTVHGETGATIERVQLQDLETTGTINIIGSPTSDFSPPPFIGTITNEGDLVSNIVSNFGQSFRIDGAVGGIETTLEGSGRLVFSQGEGATGSHFVQGSSIENSTLVNGSNHSIGIEGNGDNRRVASLSGMTVANTGSFLVENARLDLSNVVFANSGSLDVSNDSRVQGSNASIVQSGGNLNVDGVLVANSVNIDAGTLTGSGLLDTDLTVGEGASVNPGNSPGTLAVDGDFALETGATLFLEVEGTQLGEFDRLLVSGDLALNGDIVFGLTQDLFNGLFEQAFTIDDFILDFNPSTLAAFAFVERQVFEDASFFVQFGNSLYDLAFLSESGSFEVGDQLSTVDLPESIGSLVLGLGVLGFVRSRQRRLKRAA</sequence>
<comment type="caution">
    <text evidence="2">The sequence shown here is derived from an EMBL/GenBank/DDBJ whole genome shotgun (WGS) entry which is preliminary data.</text>
</comment>
<name>A0A437QQA9_9PROT</name>
<protein>
    <recommendedName>
        <fullName evidence="4">PEP-CTERM sorting domain-containing protein</fullName>
    </recommendedName>
</protein>
<organism evidence="2 3">
    <name type="scientific">Hwanghaeella grinnelliae</name>
    <dbReference type="NCBI Taxonomy" id="2500179"/>
    <lineage>
        <taxon>Bacteria</taxon>
        <taxon>Pseudomonadati</taxon>
        <taxon>Pseudomonadota</taxon>
        <taxon>Alphaproteobacteria</taxon>
        <taxon>Rhodospirillales</taxon>
        <taxon>Rhodospirillaceae</taxon>
        <taxon>Hwanghaeella</taxon>
    </lineage>
</organism>
<feature type="signal peptide" evidence="1">
    <location>
        <begin position="1"/>
        <end position="28"/>
    </location>
</feature>
<dbReference type="AlphaFoldDB" id="A0A437QQA9"/>
<evidence type="ECO:0000313" key="2">
    <source>
        <dbReference type="EMBL" id="RVU36702.1"/>
    </source>
</evidence>
<dbReference type="RefSeq" id="WP_127766178.1">
    <property type="nucleotide sequence ID" value="NZ_SADE01000002.1"/>
</dbReference>
<evidence type="ECO:0008006" key="4">
    <source>
        <dbReference type="Google" id="ProtNLM"/>
    </source>
</evidence>
<gene>
    <name evidence="2" type="ORF">EOI86_16135</name>
</gene>